<dbReference type="Gene3D" id="3.30.300.210">
    <property type="entry name" value="Nutrient germinant receptor protein C, domain 3"/>
    <property type="match status" value="1"/>
</dbReference>
<dbReference type="GO" id="GO:0016020">
    <property type="term" value="C:membrane"/>
    <property type="evidence" value="ECO:0007669"/>
    <property type="project" value="UniProtKB-SubCell"/>
</dbReference>
<evidence type="ECO:0000256" key="5">
    <source>
        <dbReference type="ARBA" id="ARBA00023136"/>
    </source>
</evidence>
<evidence type="ECO:0000256" key="2">
    <source>
        <dbReference type="ARBA" id="ARBA00007886"/>
    </source>
</evidence>
<accession>A0A410DPR2</accession>
<evidence type="ECO:0000259" key="9">
    <source>
        <dbReference type="Pfam" id="PF05504"/>
    </source>
</evidence>
<comment type="subcellular location">
    <subcellularLocation>
        <location evidence="1">Membrane</location>
        <topology evidence="1">Lipid-anchor</topology>
    </subcellularLocation>
</comment>
<evidence type="ECO:0000256" key="1">
    <source>
        <dbReference type="ARBA" id="ARBA00004635"/>
    </source>
</evidence>
<evidence type="ECO:0000256" key="3">
    <source>
        <dbReference type="ARBA" id="ARBA00022544"/>
    </source>
</evidence>
<keyword evidence="6" id="KW-0564">Palmitate</keyword>
<dbReference type="PANTHER" id="PTHR35789">
    <property type="entry name" value="SPORE GERMINATION PROTEIN B3"/>
    <property type="match status" value="1"/>
</dbReference>
<evidence type="ECO:0000256" key="8">
    <source>
        <dbReference type="SAM" id="SignalP"/>
    </source>
</evidence>
<comment type="similarity">
    <text evidence="2">Belongs to the GerABKC lipoprotein family.</text>
</comment>
<dbReference type="InterPro" id="IPR046953">
    <property type="entry name" value="Spore_GerAC-like_C"/>
</dbReference>
<dbReference type="InterPro" id="IPR038501">
    <property type="entry name" value="Spore_GerAC_C_sf"/>
</dbReference>
<keyword evidence="12" id="KW-1185">Reference proteome</keyword>
<reference evidence="11 12" key="1">
    <citation type="submission" date="2018-01" db="EMBL/GenBank/DDBJ databases">
        <title>Genome Sequencing and Assembly of Anaerobacter polyendosporus strain CT4.</title>
        <authorList>
            <person name="Tachaapaikoon C."/>
            <person name="Sutheeworapong S."/>
            <person name="Jenjaroenpun P."/>
            <person name="Wongsurawat T."/>
            <person name="Nookeaw I."/>
            <person name="Cheawchanlertfa P."/>
            <person name="Kosugi A."/>
            <person name="Cheevadhanarak S."/>
            <person name="Ratanakhanokchai K."/>
        </authorList>
    </citation>
    <scope>NUCLEOTIDE SEQUENCE [LARGE SCALE GENOMIC DNA]</scope>
    <source>
        <strain evidence="11 12">CT4</strain>
    </source>
</reference>
<dbReference type="GO" id="GO:0009847">
    <property type="term" value="P:spore germination"/>
    <property type="evidence" value="ECO:0007669"/>
    <property type="project" value="InterPro"/>
</dbReference>
<keyword evidence="4 8" id="KW-0732">Signal</keyword>
<evidence type="ECO:0000313" key="12">
    <source>
        <dbReference type="Proteomes" id="UP000286268"/>
    </source>
</evidence>
<dbReference type="NCBIfam" id="TIGR02887">
    <property type="entry name" value="spore_ger_x_C"/>
    <property type="match status" value="1"/>
</dbReference>
<feature type="domain" description="Spore germination protein N-terminal" evidence="10">
    <location>
        <begin position="23"/>
        <end position="201"/>
    </location>
</feature>
<evidence type="ECO:0000256" key="6">
    <source>
        <dbReference type="ARBA" id="ARBA00023139"/>
    </source>
</evidence>
<dbReference type="PANTHER" id="PTHR35789:SF1">
    <property type="entry name" value="SPORE GERMINATION PROTEIN B3"/>
    <property type="match status" value="1"/>
</dbReference>
<evidence type="ECO:0000313" key="11">
    <source>
        <dbReference type="EMBL" id="QAA31030.1"/>
    </source>
</evidence>
<dbReference type="PROSITE" id="PS51257">
    <property type="entry name" value="PROKAR_LIPOPROTEIN"/>
    <property type="match status" value="1"/>
</dbReference>
<dbReference type="InterPro" id="IPR057336">
    <property type="entry name" value="GerAC_N"/>
</dbReference>
<keyword evidence="7" id="KW-0449">Lipoprotein</keyword>
<dbReference type="Proteomes" id="UP000286268">
    <property type="component" value="Chromosome"/>
</dbReference>
<sequence length="424" mass="47529">MRKIIAIALICIMSASTLSGCFDSSEVTEYAFAYSIGLEKGVKDKLRLTVQLSSSNAQLKSNSEDTGVSSKQKGNIVLISVDCPVFFIGVNMINSCISRQLTFNHTMFMVFSEDLAKEGIDSYINGIIRKRDVRRDMYCLVTKGSALDFLENNSPALTPSLSKMEEGLLFQSKKTGFYPITTYRNAIDEMKSPVEQTILPLGSPNSGKNFSSNGNINDIHFRNGGAYYAGELPRKGGLDIELFGTAVFDGGKMVGELTGDETRALLIIRNEFEKGFFFFQDPLEEEKFVILEVMPQKAPKIKVNIKGSKPVVDLDIFLEANIASIQSTIDYDSKDLKPMLEATAKRSIENQLKKTIEKCIVFKSDVLRFGTYVAKDFSTIQELEAYNWLKHFKDCEVHTKVDFIIRRNGTKIYNSEVFYSGENH</sequence>
<dbReference type="EMBL" id="CP025746">
    <property type="protein sequence ID" value="QAA31030.1"/>
    <property type="molecule type" value="Genomic_DNA"/>
</dbReference>
<name>A0A410DPR2_9CLOT</name>
<dbReference type="Pfam" id="PF05504">
    <property type="entry name" value="Spore_GerAC"/>
    <property type="match status" value="1"/>
</dbReference>
<protein>
    <recommendedName>
        <fullName evidence="13">Germination protein, Ger(X)C family</fullName>
    </recommendedName>
</protein>
<feature type="chain" id="PRO_5038992532" description="Germination protein, Ger(X)C family" evidence="8">
    <location>
        <begin position="20"/>
        <end position="424"/>
    </location>
</feature>
<dbReference type="AlphaFoldDB" id="A0A410DPR2"/>
<dbReference type="KEGG" id="cmah:C1I91_04785"/>
<evidence type="ECO:0000256" key="7">
    <source>
        <dbReference type="ARBA" id="ARBA00023288"/>
    </source>
</evidence>
<gene>
    <name evidence="11" type="ORF">C1I91_04785</name>
</gene>
<dbReference type="InterPro" id="IPR008844">
    <property type="entry name" value="Spore_GerAC-like"/>
</dbReference>
<evidence type="ECO:0000259" key="10">
    <source>
        <dbReference type="Pfam" id="PF25198"/>
    </source>
</evidence>
<evidence type="ECO:0008006" key="13">
    <source>
        <dbReference type="Google" id="ProtNLM"/>
    </source>
</evidence>
<evidence type="ECO:0000256" key="4">
    <source>
        <dbReference type="ARBA" id="ARBA00022729"/>
    </source>
</evidence>
<proteinExistence type="inferred from homology"/>
<organism evidence="11 12">
    <name type="scientific">Clostridium manihotivorum</name>
    <dbReference type="NCBI Taxonomy" id="2320868"/>
    <lineage>
        <taxon>Bacteria</taxon>
        <taxon>Bacillati</taxon>
        <taxon>Bacillota</taxon>
        <taxon>Clostridia</taxon>
        <taxon>Eubacteriales</taxon>
        <taxon>Clostridiaceae</taxon>
        <taxon>Clostridium</taxon>
    </lineage>
</organism>
<keyword evidence="3" id="KW-0309">Germination</keyword>
<feature type="signal peptide" evidence="8">
    <location>
        <begin position="1"/>
        <end position="19"/>
    </location>
</feature>
<dbReference type="RefSeq" id="WP_128211613.1">
    <property type="nucleotide sequence ID" value="NZ_CP025746.1"/>
</dbReference>
<keyword evidence="5" id="KW-0472">Membrane</keyword>
<dbReference type="OrthoDB" id="9816067at2"/>
<dbReference type="Pfam" id="PF25198">
    <property type="entry name" value="Spore_GerAC_N"/>
    <property type="match status" value="1"/>
</dbReference>
<feature type="domain" description="Spore germination GerAC-like C-terminal" evidence="9">
    <location>
        <begin position="244"/>
        <end position="409"/>
    </location>
</feature>